<protein>
    <submittedName>
        <fullName evidence="2">N-acetylneuraminate synthase</fullName>
    </submittedName>
</protein>
<dbReference type="InterPro" id="IPR013132">
    <property type="entry name" value="PseI/NeuA/B-like_N"/>
</dbReference>
<evidence type="ECO:0000259" key="1">
    <source>
        <dbReference type="PROSITE" id="PS50844"/>
    </source>
</evidence>
<organism evidence="2 3">
    <name type="scientific">Pseudodesulfovibrio piezophilus (strain DSM 21447 / JCM 15486 / C1TLV30)</name>
    <name type="common">Desulfovibrio piezophilus</name>
    <dbReference type="NCBI Taxonomy" id="1322246"/>
    <lineage>
        <taxon>Bacteria</taxon>
        <taxon>Pseudomonadati</taxon>
        <taxon>Thermodesulfobacteriota</taxon>
        <taxon>Desulfovibrionia</taxon>
        <taxon>Desulfovibrionales</taxon>
        <taxon>Desulfovibrionaceae</taxon>
    </lineage>
</organism>
<dbReference type="CDD" id="cd11615">
    <property type="entry name" value="SAF_NeuB_like"/>
    <property type="match status" value="1"/>
</dbReference>
<dbReference type="InterPro" id="IPR013785">
    <property type="entry name" value="Aldolase_TIM"/>
</dbReference>
<dbReference type="GO" id="GO:0016051">
    <property type="term" value="P:carbohydrate biosynthetic process"/>
    <property type="evidence" value="ECO:0007669"/>
    <property type="project" value="InterPro"/>
</dbReference>
<dbReference type="InterPro" id="IPR051690">
    <property type="entry name" value="PseI-like"/>
</dbReference>
<evidence type="ECO:0000313" key="3">
    <source>
        <dbReference type="Proteomes" id="UP000011724"/>
    </source>
</evidence>
<gene>
    <name evidence="2" type="ordered locus">BN4_12680</name>
</gene>
<dbReference type="Gene3D" id="3.90.1210.10">
    <property type="entry name" value="Antifreeze-like/N-acetylneuraminic acid synthase C-terminal domain"/>
    <property type="match status" value="1"/>
</dbReference>
<keyword evidence="3" id="KW-1185">Reference proteome</keyword>
<dbReference type="eggNOG" id="COG2089">
    <property type="taxonomic scope" value="Bacteria"/>
</dbReference>
<dbReference type="STRING" id="1322246.BN4_12680"/>
<dbReference type="Proteomes" id="UP000011724">
    <property type="component" value="Chromosome"/>
</dbReference>
<dbReference type="SMART" id="SM00858">
    <property type="entry name" value="SAF"/>
    <property type="match status" value="1"/>
</dbReference>
<dbReference type="SUPFAM" id="SSF51569">
    <property type="entry name" value="Aldolase"/>
    <property type="match status" value="1"/>
</dbReference>
<dbReference type="InterPro" id="IPR057736">
    <property type="entry name" value="SAF_PseI/NeuA/NeuB"/>
</dbReference>
<dbReference type="PATRIC" id="fig|879567.3.peg.2872"/>
<proteinExistence type="predicted"/>
<evidence type="ECO:0000313" key="2">
    <source>
        <dbReference type="EMBL" id="CCH49913.1"/>
    </source>
</evidence>
<dbReference type="PANTHER" id="PTHR42966">
    <property type="entry name" value="N-ACETYLNEURAMINATE SYNTHASE"/>
    <property type="match status" value="1"/>
</dbReference>
<reference evidence="2 3" key="1">
    <citation type="journal article" date="2013" name="PLoS ONE">
        <title>The first genomic and proteomic characterization of a deep-sea sulfate reducer: insights into the piezophilic lifestyle of Desulfovibrio piezophilus.</title>
        <authorList>
            <person name="Pradel N."/>
            <person name="Ji B."/>
            <person name="Gimenez G."/>
            <person name="Talla E."/>
            <person name="Lenoble P."/>
            <person name="Garel M."/>
            <person name="Tamburini C."/>
            <person name="Fourquet P."/>
            <person name="Lebrun R."/>
            <person name="Bertin P."/>
            <person name="Denis Y."/>
            <person name="Pophillat M."/>
            <person name="Barbe V."/>
            <person name="Ollivier B."/>
            <person name="Dolla A."/>
        </authorList>
    </citation>
    <scope>NUCLEOTIDE SEQUENCE [LARGE SCALE GENOMIC DNA]</scope>
    <source>
        <strain evidence="3">DSM 10523 / SB164P1</strain>
    </source>
</reference>
<dbReference type="EMBL" id="FO203427">
    <property type="protein sequence ID" value="CCH49913.1"/>
    <property type="molecule type" value="Genomic_DNA"/>
</dbReference>
<dbReference type="PANTHER" id="PTHR42966:SF1">
    <property type="entry name" value="SIALIC ACID SYNTHASE"/>
    <property type="match status" value="1"/>
</dbReference>
<dbReference type="AlphaFoldDB" id="M1WXT9"/>
<feature type="domain" description="AFP-like" evidence="1">
    <location>
        <begin position="290"/>
        <end position="348"/>
    </location>
</feature>
<dbReference type="RefSeq" id="WP_015415956.1">
    <property type="nucleotide sequence ID" value="NC_020409.1"/>
</dbReference>
<dbReference type="Pfam" id="PF03102">
    <property type="entry name" value="NeuB"/>
    <property type="match status" value="1"/>
</dbReference>
<dbReference type="HOGENOM" id="CLU_040465_0_0_7"/>
<dbReference type="Gene3D" id="3.20.20.70">
    <property type="entry name" value="Aldolase class I"/>
    <property type="match status" value="1"/>
</dbReference>
<dbReference type="InterPro" id="IPR036732">
    <property type="entry name" value="AFP_Neu5c_C_sf"/>
</dbReference>
<accession>M1WXT9</accession>
<sequence>MRTFSLDGKSIGNGKKTFIIAEIGLAHDGSLGMAHSYVDAVADAGADAIKFQTHIAEAESTSNEQFRINFSYEDATRFDYWKRTGFTFEQWDGLFAHAQERGLTFLSTPFSTTAVHWLDKIGVRGWKVGSGDLGNWELAEALAHTGKPVIFSTGMSSWDEIEDVIAFCTERKMDMALLQCTSKYPAPLKDVGLNVIDRLQNDFGIISGLSDHSGTVFPSLAVMARGVAIVEFHVVFDKRMFGLDTKASLTLDELAFVVEARNAFHSMGSEVDKNTTAQEMGKMRKLFGRSLALRHDLAKGAILTEEDLCLKKPGSGIPHKELVNLIGKPLTRAVPASRLLCIEDIGNEYE</sequence>
<dbReference type="SUPFAM" id="SSF51269">
    <property type="entry name" value="AFP III-like domain"/>
    <property type="match status" value="1"/>
</dbReference>
<dbReference type="GO" id="GO:0047444">
    <property type="term" value="F:N-acylneuraminate-9-phosphate synthase activity"/>
    <property type="evidence" value="ECO:0007669"/>
    <property type="project" value="TreeGrafter"/>
</dbReference>
<name>M1WXT9_PSEP2</name>
<dbReference type="KEGG" id="dpi:BN4_12680"/>
<dbReference type="InterPro" id="IPR006190">
    <property type="entry name" value="SAF_AFP_Neu5Ac"/>
</dbReference>
<reference evidence="3" key="2">
    <citation type="journal article" date="2013" name="Stand. Genomic Sci.">
        <title>Complete genome sequence of Desulfocapsa sulfexigens, a marine deltaproteobacterium specialized in disproportionating inorganic sulfur compounds.</title>
        <authorList>
            <person name="Finster K.W."/>
            <person name="Kjeldsen K.U."/>
            <person name="Kube M."/>
            <person name="Reinhardt R."/>
            <person name="Mussmann M."/>
            <person name="Amann R."/>
            <person name="Schreiber L."/>
        </authorList>
    </citation>
    <scope>NUCLEOTIDE SEQUENCE [LARGE SCALE GENOMIC DNA]</scope>
    <source>
        <strain evidence="3">DSM 10523 / SB164P1</strain>
    </source>
</reference>
<dbReference type="InterPro" id="IPR013974">
    <property type="entry name" value="SAF"/>
</dbReference>
<dbReference type="PROSITE" id="PS50844">
    <property type="entry name" value="AFP_LIKE"/>
    <property type="match status" value="1"/>
</dbReference>